<dbReference type="GO" id="GO:0005506">
    <property type="term" value="F:iron ion binding"/>
    <property type="evidence" value="ECO:0007669"/>
    <property type="project" value="InterPro"/>
</dbReference>
<dbReference type="GO" id="GO:0004497">
    <property type="term" value="F:monooxygenase activity"/>
    <property type="evidence" value="ECO:0007669"/>
    <property type="project" value="InterPro"/>
</dbReference>
<dbReference type="SUPFAM" id="SSF48264">
    <property type="entry name" value="Cytochrome P450"/>
    <property type="match status" value="1"/>
</dbReference>
<accession>A0A2N0PD50</accession>
<evidence type="ECO:0000256" key="1">
    <source>
        <dbReference type="SAM" id="MobiDB-lite"/>
    </source>
</evidence>
<sequence>MLTGKRSYSMTAYFNTISDEKFDHQSARQMIYFKTRRKEIEDTPLNEPLSHDMLTSMIIKNTLRDGNYIETDEANRSMTDSEIRAANMLSFIIYYIAYNPNVKKKMLEEIDTLWAFFVKSARVRDAQFHGTSMHKLPERLDQTKFLTNHQNKYHRIVTKFLAKRKTDQRINRSEKLQDEFDKLDLEYYNPRPRSTIDPATSDDKKNLEIRTNKRLLTHRHIYSNNSSNPMKRSRPSTGSPKDSPVVRLIDTMY</sequence>
<organism evidence="2 3">
    <name type="scientific">Rhizophagus irregularis</name>
    <dbReference type="NCBI Taxonomy" id="588596"/>
    <lineage>
        <taxon>Eukaryota</taxon>
        <taxon>Fungi</taxon>
        <taxon>Fungi incertae sedis</taxon>
        <taxon>Mucoromycota</taxon>
        <taxon>Glomeromycotina</taxon>
        <taxon>Glomeromycetes</taxon>
        <taxon>Glomerales</taxon>
        <taxon>Glomeraceae</taxon>
        <taxon>Rhizophagus</taxon>
    </lineage>
</organism>
<dbReference type="VEuPathDB" id="FungiDB:RhiirFUN_021579"/>
<comment type="caution">
    <text evidence="2">The sequence shown here is derived from an EMBL/GenBank/DDBJ whole genome shotgun (WGS) entry which is preliminary data.</text>
</comment>
<feature type="compositionally biased region" description="Polar residues" evidence="1">
    <location>
        <begin position="222"/>
        <end position="240"/>
    </location>
</feature>
<evidence type="ECO:0000313" key="3">
    <source>
        <dbReference type="Proteomes" id="UP000232722"/>
    </source>
</evidence>
<feature type="region of interest" description="Disordered" evidence="1">
    <location>
        <begin position="219"/>
        <end position="253"/>
    </location>
</feature>
<dbReference type="Proteomes" id="UP000232722">
    <property type="component" value="Unassembled WGS sequence"/>
</dbReference>
<proteinExistence type="predicted"/>
<protein>
    <submittedName>
        <fullName evidence="2">Uncharacterized protein</fullName>
    </submittedName>
</protein>
<dbReference type="AlphaFoldDB" id="A0A2N0PD50"/>
<evidence type="ECO:0000313" key="2">
    <source>
        <dbReference type="EMBL" id="PKC04755.1"/>
    </source>
</evidence>
<dbReference type="InterPro" id="IPR036396">
    <property type="entry name" value="Cyt_P450_sf"/>
</dbReference>
<dbReference type="GO" id="GO:0020037">
    <property type="term" value="F:heme binding"/>
    <property type="evidence" value="ECO:0007669"/>
    <property type="project" value="InterPro"/>
</dbReference>
<reference evidence="2 3" key="2">
    <citation type="submission" date="2017-09" db="EMBL/GenBank/DDBJ databases">
        <title>Extensive intraspecific genome diversity in a model arbuscular mycorrhizal fungus.</title>
        <authorList>
            <person name="Chen E.C."/>
            <person name="Morin E."/>
            <person name="Beaudet D."/>
            <person name="Noel J."/>
            <person name="Ndikumana S."/>
            <person name="Charron P."/>
            <person name="St-Onge C."/>
            <person name="Giorgi J."/>
            <person name="Grigoriev I.V."/>
            <person name="Roux C."/>
            <person name="Martin F.M."/>
            <person name="Corradi N."/>
        </authorList>
    </citation>
    <scope>NUCLEOTIDE SEQUENCE [LARGE SCALE GENOMIC DNA]</scope>
    <source>
        <strain evidence="2 3">A5</strain>
    </source>
</reference>
<gene>
    <name evidence="2" type="ORF">RhiirA5_421810</name>
</gene>
<name>A0A2N0PD50_9GLOM</name>
<reference evidence="2 3" key="1">
    <citation type="submission" date="2016-04" db="EMBL/GenBank/DDBJ databases">
        <title>Genome analyses suggest a sexual origin of heterokaryosis in a supposedly ancient asexual fungus.</title>
        <authorList>
            <person name="Ropars J."/>
            <person name="Sedzielewska K."/>
            <person name="Noel J."/>
            <person name="Charron P."/>
            <person name="Farinelli L."/>
            <person name="Marton T."/>
            <person name="Kruger M."/>
            <person name="Pelin A."/>
            <person name="Brachmann A."/>
            <person name="Corradi N."/>
        </authorList>
    </citation>
    <scope>NUCLEOTIDE SEQUENCE [LARGE SCALE GENOMIC DNA]</scope>
    <source>
        <strain evidence="2 3">A5</strain>
    </source>
</reference>
<dbReference type="GO" id="GO:0016705">
    <property type="term" value="F:oxidoreductase activity, acting on paired donors, with incorporation or reduction of molecular oxygen"/>
    <property type="evidence" value="ECO:0007669"/>
    <property type="project" value="InterPro"/>
</dbReference>
<dbReference type="EMBL" id="LLXJ01000961">
    <property type="protein sequence ID" value="PKC04755.1"/>
    <property type="molecule type" value="Genomic_DNA"/>
</dbReference>